<dbReference type="Pfam" id="PF00873">
    <property type="entry name" value="ACR_tran"/>
    <property type="match status" value="1"/>
</dbReference>
<reference evidence="12 13" key="1">
    <citation type="submission" date="2019-07" db="EMBL/GenBank/DDBJ databases">
        <title>Genomic Encyclopedia of Archaeal and Bacterial Type Strains, Phase II (KMG-II): from individual species to whole genera.</title>
        <authorList>
            <person name="Goeker M."/>
        </authorList>
    </citation>
    <scope>NUCLEOTIDE SEQUENCE [LARGE SCALE GENOMIC DNA]</scope>
    <source>
        <strain evidence="12 13">ATCC BAA-1854</strain>
    </source>
</reference>
<evidence type="ECO:0000259" key="11">
    <source>
        <dbReference type="PROSITE" id="PS50156"/>
    </source>
</evidence>
<feature type="transmembrane region" description="Helical" evidence="10">
    <location>
        <begin position="396"/>
        <end position="419"/>
    </location>
</feature>
<dbReference type="Gene3D" id="3.30.2090.10">
    <property type="entry name" value="Multidrug efflux transporter AcrB TolC docking domain, DN and DC subdomains"/>
    <property type="match status" value="2"/>
</dbReference>
<evidence type="ECO:0000256" key="6">
    <source>
        <dbReference type="ARBA" id="ARBA00022692"/>
    </source>
</evidence>
<evidence type="ECO:0000256" key="3">
    <source>
        <dbReference type="ARBA" id="ARBA00022448"/>
    </source>
</evidence>
<evidence type="ECO:0000256" key="7">
    <source>
        <dbReference type="ARBA" id="ARBA00022989"/>
    </source>
</evidence>
<organism evidence="12 13">
    <name type="scientific">Mucilaginibacter frigoritolerans</name>
    <dbReference type="NCBI Taxonomy" id="652788"/>
    <lineage>
        <taxon>Bacteria</taxon>
        <taxon>Pseudomonadati</taxon>
        <taxon>Bacteroidota</taxon>
        <taxon>Sphingobacteriia</taxon>
        <taxon>Sphingobacteriales</taxon>
        <taxon>Sphingobacteriaceae</taxon>
        <taxon>Mucilaginibacter</taxon>
    </lineage>
</organism>
<dbReference type="AlphaFoldDB" id="A0A562U551"/>
<feature type="transmembrane region" description="Helical" evidence="10">
    <location>
        <begin position="878"/>
        <end position="898"/>
    </location>
</feature>
<dbReference type="GO" id="GO:0042910">
    <property type="term" value="F:xenobiotic transmembrane transporter activity"/>
    <property type="evidence" value="ECO:0007669"/>
    <property type="project" value="TreeGrafter"/>
</dbReference>
<dbReference type="Gene3D" id="1.20.1640.10">
    <property type="entry name" value="Multidrug efflux transporter AcrB transmembrane domain"/>
    <property type="match status" value="2"/>
</dbReference>
<keyword evidence="7 10" id="KW-1133">Transmembrane helix</keyword>
<dbReference type="GO" id="GO:0005886">
    <property type="term" value="C:plasma membrane"/>
    <property type="evidence" value="ECO:0007669"/>
    <property type="project" value="UniProtKB-SubCell"/>
</dbReference>
<keyword evidence="6 10" id="KW-0812">Transmembrane</keyword>
<keyword evidence="8 10" id="KW-0472">Membrane</keyword>
<feature type="transmembrane region" description="Helical" evidence="10">
    <location>
        <begin position="440"/>
        <end position="460"/>
    </location>
</feature>
<dbReference type="PANTHER" id="PTHR32063">
    <property type="match status" value="1"/>
</dbReference>
<sequence length="1102" mass="120224">MIANTFIKRPVTAIVISVVLMISGTICLFNLAVDQYPNISPPSVGVNASYTGADAETVEQTVAIPIEEQVNGTPGMEYMQSTSTNSGGMSIRVTFNIGTNVQIAALNVQNRVGIAAPLLPAVVSKLGATVRASNPDQLMLIAIYSPKKTHGITFLDNYTSTFIEDAILRVPGVGDVSARTDQFSMRIWMNPDKMASYSLTPADVSAALTAQNVYVAAGSVGAPPQNNSQANEVGILVNGMLSKAKDYEKIIVKTIPSTGELVYLKDVARVELGKFTFSSNAFVDGNRASTIQIYQSPGSNALQTADNVYAELAKLKKSFPNDVDYIVPFESVTIIKVSMQEVVGTLLKALALVAIVVFLFLQNWRSTIIPILAIPVSILATFCLFIPLGFTINTLTMFGFVLAIGIVVDDAIIVVEAVQHYIDEQHMSPKEATYHAMKEISAPVVAIALILASVFVPVGFIPGIVGRLYQQFAITIAISVMFSAFIALSLTPALCSLLLRPSHHASQKSNWLDKFFDWFNSGFEKITFKYSNGVKRSIKHSKLIVILLVMICAGTILLFKTKPSGFVPSEDGGRLYLTYQLPDASSTTMSVNVMEKLMKIVSSTPGILHLTAISGFNILNGGANSNAGSMFCMLTPWDDRTTQQTQMQGLMDNLRKRIAKAGIKNANVVVIQPPPIRGIGLAAGFSMQIEQGNSTDDIHQFEKNVQKFVAAAKKNPATSTAFCYFSAHTPSYNLTVDREKCEKLGVNISDVFSTMQSYMGSLFVNNFTLYNRTYHVVIQADTTYRALISNMNKYYVRNSVGNMVPLSTVITYKPDIAAPLITHFNIFRSAEVDGSIPPGYSSGQSLDALKQIATKTLPRGYTYDFSGLSYEEIKAGSITVYIFLFSIIFVFLFLAALYESWSVPFSVLLAVPVSAFGAIVALFCMPTITNNVYAQIGLITLIGLSAKNAILIVEFAKLRVDRGEELLQSTLEAVRLRLRPIIMTSMAFILGVLPLVFATGAGAESRNTIGITVLGGMIASSTISIFIVPVLFVLFTRLSYGKKELEWLQANHELLMEKAKKVEEQNIDPELEYDIAQANAQNKAERDEIYGKVKDNKDKDEK</sequence>
<evidence type="ECO:0000256" key="4">
    <source>
        <dbReference type="ARBA" id="ARBA00022475"/>
    </source>
</evidence>
<dbReference type="GO" id="GO:0015562">
    <property type="term" value="F:efflux transmembrane transporter activity"/>
    <property type="evidence" value="ECO:0007669"/>
    <property type="project" value="InterPro"/>
</dbReference>
<dbReference type="FunFam" id="1.20.1640.10:FF:000001">
    <property type="entry name" value="Efflux pump membrane transporter"/>
    <property type="match status" value="1"/>
</dbReference>
<dbReference type="Gene3D" id="3.30.70.1320">
    <property type="entry name" value="Multidrug efflux transporter AcrB pore domain like"/>
    <property type="match status" value="1"/>
</dbReference>
<dbReference type="InterPro" id="IPR000731">
    <property type="entry name" value="SSD"/>
</dbReference>
<dbReference type="EMBL" id="VLLI01000005">
    <property type="protein sequence ID" value="TWJ00854.1"/>
    <property type="molecule type" value="Genomic_DNA"/>
</dbReference>
<feature type="transmembrane region" description="Helical" evidence="10">
    <location>
        <begin position="1009"/>
        <end position="1035"/>
    </location>
</feature>
<dbReference type="GO" id="GO:0009636">
    <property type="term" value="P:response to toxic substance"/>
    <property type="evidence" value="ECO:0007669"/>
    <property type="project" value="UniProtKB-ARBA"/>
</dbReference>
<feature type="transmembrane region" description="Helical" evidence="10">
    <location>
        <begin position="976"/>
        <end position="997"/>
    </location>
</feature>
<comment type="subcellular location">
    <subcellularLocation>
        <location evidence="1">Cell inner membrane</location>
        <topology evidence="1">Multi-pass membrane protein</topology>
    </subcellularLocation>
</comment>
<feature type="transmembrane region" description="Helical" evidence="10">
    <location>
        <begin position="368"/>
        <end position="390"/>
    </location>
</feature>
<evidence type="ECO:0000256" key="10">
    <source>
        <dbReference type="SAM" id="Phobius"/>
    </source>
</evidence>
<feature type="domain" description="SSD" evidence="11">
    <location>
        <begin position="371"/>
        <end position="497"/>
    </location>
</feature>
<proteinExistence type="inferred from homology"/>
<feature type="transmembrane region" description="Helical" evidence="10">
    <location>
        <begin position="934"/>
        <end position="956"/>
    </location>
</feature>
<keyword evidence="5" id="KW-0997">Cell inner membrane</keyword>
<gene>
    <name evidence="12" type="ORF">JN11_02114</name>
</gene>
<comment type="similarity">
    <text evidence="2">Belongs to the resistance-nodulation-cell division (RND) (TC 2.A.6) family.</text>
</comment>
<dbReference type="PROSITE" id="PS50156">
    <property type="entry name" value="SSD"/>
    <property type="match status" value="1"/>
</dbReference>
<dbReference type="PANTHER" id="PTHR32063:SF24">
    <property type="entry name" value="CATION EFFLUX SYSTEM (ACRB_ACRD_ACRF FAMILY)"/>
    <property type="match status" value="1"/>
</dbReference>
<dbReference type="SUPFAM" id="SSF82866">
    <property type="entry name" value="Multidrug efflux transporter AcrB transmembrane domain"/>
    <property type="match status" value="2"/>
</dbReference>
<dbReference type="PRINTS" id="PR00702">
    <property type="entry name" value="ACRIFLAVINRP"/>
</dbReference>
<dbReference type="RefSeq" id="WP_144912297.1">
    <property type="nucleotide sequence ID" value="NZ_VLLI01000005.1"/>
</dbReference>
<keyword evidence="3" id="KW-0813">Transport</keyword>
<feature type="transmembrane region" description="Helical" evidence="10">
    <location>
        <begin position="472"/>
        <end position="499"/>
    </location>
</feature>
<dbReference type="InterPro" id="IPR027463">
    <property type="entry name" value="AcrB_DN_DC_subdom"/>
</dbReference>
<dbReference type="Gene3D" id="3.30.70.1440">
    <property type="entry name" value="Multidrug efflux transporter AcrB pore domain"/>
    <property type="match status" value="1"/>
</dbReference>
<evidence type="ECO:0000256" key="5">
    <source>
        <dbReference type="ARBA" id="ARBA00022519"/>
    </source>
</evidence>
<dbReference type="SUPFAM" id="SSF82693">
    <property type="entry name" value="Multidrug efflux transporter AcrB pore domain, PN1, PN2, PC1 and PC2 subdomains"/>
    <property type="match status" value="4"/>
</dbReference>
<evidence type="ECO:0000313" key="13">
    <source>
        <dbReference type="Proteomes" id="UP000317010"/>
    </source>
</evidence>
<dbReference type="SUPFAM" id="SSF82714">
    <property type="entry name" value="Multidrug efflux transporter AcrB TolC docking domain, DN and DC subdomains"/>
    <property type="match status" value="2"/>
</dbReference>
<keyword evidence="4" id="KW-1003">Cell membrane</keyword>
<dbReference type="InterPro" id="IPR001036">
    <property type="entry name" value="Acrflvin-R"/>
</dbReference>
<evidence type="ECO:0000256" key="2">
    <source>
        <dbReference type="ARBA" id="ARBA00010942"/>
    </source>
</evidence>
<dbReference type="NCBIfam" id="TIGR00915">
    <property type="entry name" value="2A0602"/>
    <property type="match status" value="1"/>
</dbReference>
<feature type="transmembrane region" description="Helical" evidence="10">
    <location>
        <begin position="543"/>
        <end position="559"/>
    </location>
</feature>
<comment type="caution">
    <text evidence="12">The sequence shown here is derived from an EMBL/GenBank/DDBJ whole genome shotgun (WGS) entry which is preliminary data.</text>
</comment>
<evidence type="ECO:0000313" key="12">
    <source>
        <dbReference type="EMBL" id="TWJ00854.1"/>
    </source>
</evidence>
<evidence type="ECO:0000256" key="8">
    <source>
        <dbReference type="ARBA" id="ARBA00023136"/>
    </source>
</evidence>
<dbReference type="Proteomes" id="UP000317010">
    <property type="component" value="Unassembled WGS sequence"/>
</dbReference>
<keyword evidence="13" id="KW-1185">Reference proteome</keyword>
<dbReference type="OrthoDB" id="8270at2"/>
<evidence type="ECO:0000256" key="9">
    <source>
        <dbReference type="SAM" id="MobiDB-lite"/>
    </source>
</evidence>
<feature type="transmembrane region" description="Helical" evidence="10">
    <location>
        <begin position="905"/>
        <end position="928"/>
    </location>
</feature>
<dbReference type="Gene3D" id="3.30.70.1430">
    <property type="entry name" value="Multidrug efflux transporter AcrB pore domain"/>
    <property type="match status" value="2"/>
</dbReference>
<feature type="transmembrane region" description="Helical" evidence="10">
    <location>
        <begin position="12"/>
        <end position="33"/>
    </location>
</feature>
<dbReference type="InterPro" id="IPR004764">
    <property type="entry name" value="MdtF-like"/>
</dbReference>
<accession>A0A562U551</accession>
<feature type="region of interest" description="Disordered" evidence="9">
    <location>
        <begin position="1083"/>
        <end position="1102"/>
    </location>
</feature>
<name>A0A562U551_9SPHI</name>
<protein>
    <submittedName>
        <fullName evidence="12">HAE1 family hydrophobic/amphiphilic exporter-1</fullName>
    </submittedName>
</protein>
<evidence type="ECO:0000256" key="1">
    <source>
        <dbReference type="ARBA" id="ARBA00004429"/>
    </source>
</evidence>
<feature type="transmembrane region" description="Helical" evidence="10">
    <location>
        <begin position="342"/>
        <end position="361"/>
    </location>
</feature>